<sequence length="854" mass="97931">MPERERYLEEMISLDGCGSHISAKCPCCAFERVNGHPEYECLDCWGRELRCRKCTIAMHIIHPLHRIRRWNGEYFERSTLKALGVRMQLGHPPGVSCANPQPCFNDDFIIIDEWGIHSVGLDYCQCGIQNQTRFVQLLRHRLYPATTTNPKTAATFRCLETFELLSYESKVSSFEYYHVLVRLTDNTGIHPSKNRYPQFLLMIRQWRYLKMLKCSGRGHDPNKPATSTRPGECALLCPACPQPGKNLPDDWRELPDDKKCVFSPFLGSGGVTEVNFRLKRKDVSSDKVDPDLGHGFAYFVEETEYKQYLSEHQNDMDPKSNCSRHDAVDLSNAKPGQQHAATGVGMIECARHNMKRPRSVGDLQRSERYCNMEFLFWKGPLDIDLKAFVISYDIVCQWSINLQTRMAALDHTFIVFNGKACVKFLVPKFHLPAHIVKCRNNFSFNYALGVGRTDGEAPERGWAEINPLAMSTKEMGPGSRRDTLDAHFGDYNWRKIIGMGNNFLNSLAATSDVVDHVLAHRELESSLPQDTVREWTATVVAWETDPLMPNPFEVRVEVPTQAAVRRDLAEAEARDLASGKDFTLDNNISPSVFISSGLDLEAEQRAVKVEASKIWLHSQDRQKTKLQLRNNALSRKIVTWTRFQQLYIPTKKAPLPPHAYPLWLPSSITHKVVFDMRLADIEHKLRFAQACESLESLRQNLQMRAYLRKFKDRFSRGQGANTCAQNVLSSAIVALSMLLGKVGWEQEFKPLVESNIREISEADDGQSEGKRLISWVWKTVQHSEVNDNEAFRDTLCIEWCKSRARAMRFIEEIELLSVEMAWVIHFLKWRATWWRSFSKTWMQMAMKALPAVVV</sequence>
<reference evidence="2" key="1">
    <citation type="submission" date="2020-11" db="EMBL/GenBank/DDBJ databases">
        <authorList>
            <consortium name="DOE Joint Genome Institute"/>
            <person name="Ahrendt S."/>
            <person name="Riley R."/>
            <person name="Andreopoulos W."/>
            <person name="Labutti K."/>
            <person name="Pangilinan J."/>
            <person name="Ruiz-Duenas F.J."/>
            <person name="Barrasa J.M."/>
            <person name="Sanchez-Garcia M."/>
            <person name="Camarero S."/>
            <person name="Miyauchi S."/>
            <person name="Serrano A."/>
            <person name="Linde D."/>
            <person name="Babiker R."/>
            <person name="Drula E."/>
            <person name="Ayuso-Fernandez I."/>
            <person name="Pacheco R."/>
            <person name="Padilla G."/>
            <person name="Ferreira P."/>
            <person name="Barriuso J."/>
            <person name="Kellner H."/>
            <person name="Castanera R."/>
            <person name="Alfaro M."/>
            <person name="Ramirez L."/>
            <person name="Pisabarro A.G."/>
            <person name="Kuo A."/>
            <person name="Tritt A."/>
            <person name="Lipzen A."/>
            <person name="He G."/>
            <person name="Yan M."/>
            <person name="Ng V."/>
            <person name="Cullen D."/>
            <person name="Martin F."/>
            <person name="Rosso M.-N."/>
            <person name="Henrissat B."/>
            <person name="Hibbett D."/>
            <person name="Martinez A.T."/>
            <person name="Grigoriev I.V."/>
        </authorList>
    </citation>
    <scope>NUCLEOTIDE SEQUENCE</scope>
    <source>
        <strain evidence="2">CBS 247.69</strain>
    </source>
</reference>
<evidence type="ECO:0000313" key="2">
    <source>
        <dbReference type="EMBL" id="KAF9467072.1"/>
    </source>
</evidence>
<dbReference type="Proteomes" id="UP000807353">
    <property type="component" value="Unassembled WGS sequence"/>
</dbReference>
<dbReference type="AlphaFoldDB" id="A0A9P5YBI6"/>
<dbReference type="OrthoDB" id="3261436at2759"/>
<dbReference type="PANTHER" id="PTHR33104:SF2">
    <property type="entry name" value="CXC3 LIKE CYSTEINE CLUSTER DOMAIN-CONTAINING PROTEIN"/>
    <property type="match status" value="1"/>
</dbReference>
<dbReference type="Pfam" id="PF18803">
    <property type="entry name" value="CxC2"/>
    <property type="match status" value="1"/>
</dbReference>
<dbReference type="InterPro" id="IPR041457">
    <property type="entry name" value="CxC2_KDZ-assoc"/>
</dbReference>
<dbReference type="EMBL" id="MU150238">
    <property type="protein sequence ID" value="KAF9467072.1"/>
    <property type="molecule type" value="Genomic_DNA"/>
</dbReference>
<accession>A0A9P5YBI6</accession>
<protein>
    <recommendedName>
        <fullName evidence="1">CxC2-like cysteine cluster KDZ transposase-associated domain-containing protein</fullName>
    </recommendedName>
</protein>
<evidence type="ECO:0000259" key="1">
    <source>
        <dbReference type="Pfam" id="PF18803"/>
    </source>
</evidence>
<name>A0A9P5YBI6_9AGAR</name>
<feature type="domain" description="CxC2-like cysteine cluster KDZ transposase-associated" evidence="1">
    <location>
        <begin position="80"/>
        <end position="188"/>
    </location>
</feature>
<comment type="caution">
    <text evidence="2">The sequence shown here is derived from an EMBL/GenBank/DDBJ whole genome shotgun (WGS) entry which is preliminary data.</text>
</comment>
<dbReference type="PANTHER" id="PTHR33104">
    <property type="entry name" value="SI:DKEY-29D5.2"/>
    <property type="match status" value="1"/>
</dbReference>
<dbReference type="InterPro" id="IPR040521">
    <property type="entry name" value="KDZ"/>
</dbReference>
<proteinExistence type="predicted"/>
<gene>
    <name evidence="2" type="ORF">BDZ94DRAFT_1329986</name>
</gene>
<dbReference type="Pfam" id="PF18758">
    <property type="entry name" value="KDZ"/>
    <property type="match status" value="1"/>
</dbReference>
<organism evidence="2 3">
    <name type="scientific">Collybia nuda</name>
    <dbReference type="NCBI Taxonomy" id="64659"/>
    <lineage>
        <taxon>Eukaryota</taxon>
        <taxon>Fungi</taxon>
        <taxon>Dikarya</taxon>
        <taxon>Basidiomycota</taxon>
        <taxon>Agaricomycotina</taxon>
        <taxon>Agaricomycetes</taxon>
        <taxon>Agaricomycetidae</taxon>
        <taxon>Agaricales</taxon>
        <taxon>Tricholomatineae</taxon>
        <taxon>Clitocybaceae</taxon>
        <taxon>Collybia</taxon>
    </lineage>
</organism>
<evidence type="ECO:0000313" key="3">
    <source>
        <dbReference type="Proteomes" id="UP000807353"/>
    </source>
</evidence>
<keyword evidence="3" id="KW-1185">Reference proteome</keyword>